<reference evidence="10" key="1">
    <citation type="submission" date="2022-01" db="EMBL/GenBank/DDBJ databases">
        <authorList>
            <person name="King R."/>
        </authorList>
    </citation>
    <scope>NUCLEOTIDE SEQUENCE</scope>
</reference>
<dbReference type="GO" id="GO:0000049">
    <property type="term" value="F:tRNA binding"/>
    <property type="evidence" value="ECO:0007669"/>
    <property type="project" value="TreeGrafter"/>
</dbReference>
<proteinExistence type="inferred from homology"/>
<dbReference type="AlphaFoldDB" id="A0A9N9S1Y6"/>
<evidence type="ECO:0000313" key="10">
    <source>
        <dbReference type="EMBL" id="CAG9807875.1"/>
    </source>
</evidence>
<feature type="region of interest" description="Disordered" evidence="9">
    <location>
        <begin position="204"/>
        <end position="229"/>
    </location>
</feature>
<keyword evidence="8" id="KW-0539">Nucleus</keyword>
<evidence type="ECO:0000256" key="4">
    <source>
        <dbReference type="ARBA" id="ARBA00009567"/>
    </source>
</evidence>
<dbReference type="GO" id="GO:0033588">
    <property type="term" value="C:elongator holoenzyme complex"/>
    <property type="evidence" value="ECO:0007669"/>
    <property type="project" value="InterPro"/>
</dbReference>
<accession>A0A9N9S1Y6</accession>
<evidence type="ECO:0000256" key="1">
    <source>
        <dbReference type="ARBA" id="ARBA00004123"/>
    </source>
</evidence>
<evidence type="ECO:0000256" key="7">
    <source>
        <dbReference type="ARBA" id="ARBA00022694"/>
    </source>
</evidence>
<evidence type="ECO:0000256" key="3">
    <source>
        <dbReference type="ARBA" id="ARBA00005043"/>
    </source>
</evidence>
<evidence type="ECO:0000256" key="2">
    <source>
        <dbReference type="ARBA" id="ARBA00004496"/>
    </source>
</evidence>
<sequence>MLSSNVIGNYKFVLFVDNYGIEPNWKIILKKLLEEQNQIYKFYDEFEDCLEKSSIIISLSELELKSTDNVYENIFRKIQELKSSDNVLQIFGWICIKNVQNKILVPFLEHMSNLIVTINDSEHMTIVSKNKSGSMKSKDFIHELSLGKTSVQESKKENIQSIVLEMNVNNLGTFKIGQKADELAAKRNLKLPFEIIDLPNKTSEGKIIYTPDSTDDFDEEDDPDNDLQF</sequence>
<keyword evidence="6" id="KW-0963">Cytoplasm</keyword>
<evidence type="ECO:0000256" key="5">
    <source>
        <dbReference type="ARBA" id="ARBA00020264"/>
    </source>
</evidence>
<comment type="similarity">
    <text evidence="4">Belongs to the ELP5 family.</text>
</comment>
<evidence type="ECO:0000256" key="6">
    <source>
        <dbReference type="ARBA" id="ARBA00022490"/>
    </source>
</evidence>
<dbReference type="EMBL" id="OU895879">
    <property type="protein sequence ID" value="CAG9807875.1"/>
    <property type="molecule type" value="Genomic_DNA"/>
</dbReference>
<reference evidence="10" key="2">
    <citation type="submission" date="2022-10" db="EMBL/GenBank/DDBJ databases">
        <authorList>
            <consortium name="ENA_rothamsted_submissions"/>
            <consortium name="culmorum"/>
            <person name="King R."/>
        </authorList>
    </citation>
    <scope>NUCLEOTIDE SEQUENCE</scope>
</reference>
<feature type="compositionally biased region" description="Acidic residues" evidence="9">
    <location>
        <begin position="213"/>
        <end position="229"/>
    </location>
</feature>
<dbReference type="OrthoDB" id="166907at2759"/>
<evidence type="ECO:0000313" key="11">
    <source>
        <dbReference type="Proteomes" id="UP001153620"/>
    </source>
</evidence>
<dbReference type="GO" id="GO:0005634">
    <property type="term" value="C:nucleus"/>
    <property type="evidence" value="ECO:0007669"/>
    <property type="project" value="UniProtKB-SubCell"/>
</dbReference>
<protein>
    <recommendedName>
        <fullName evidence="5">Elongator complex protein 5</fullName>
    </recommendedName>
</protein>
<dbReference type="PANTHER" id="PTHR15641:SF1">
    <property type="entry name" value="ELONGATOR COMPLEX PROTEIN 5"/>
    <property type="match status" value="1"/>
</dbReference>
<dbReference type="PANTHER" id="PTHR15641">
    <property type="entry name" value="ELONGATOR COMPLEX PROTEIN 5"/>
    <property type="match status" value="1"/>
</dbReference>
<keyword evidence="7" id="KW-0819">tRNA processing</keyword>
<organism evidence="10 11">
    <name type="scientific">Chironomus riparius</name>
    <dbReference type="NCBI Taxonomy" id="315576"/>
    <lineage>
        <taxon>Eukaryota</taxon>
        <taxon>Metazoa</taxon>
        <taxon>Ecdysozoa</taxon>
        <taxon>Arthropoda</taxon>
        <taxon>Hexapoda</taxon>
        <taxon>Insecta</taxon>
        <taxon>Pterygota</taxon>
        <taxon>Neoptera</taxon>
        <taxon>Endopterygota</taxon>
        <taxon>Diptera</taxon>
        <taxon>Nematocera</taxon>
        <taxon>Chironomoidea</taxon>
        <taxon>Chironomidae</taxon>
        <taxon>Chironominae</taxon>
        <taxon>Chironomus</taxon>
    </lineage>
</organism>
<keyword evidence="11" id="KW-1185">Reference proteome</keyword>
<gene>
    <name evidence="10" type="ORF">CHIRRI_LOCUS10721</name>
</gene>
<comment type="pathway">
    <text evidence="3">tRNA modification; 5-methoxycarbonylmethyl-2-thiouridine-tRNA biosynthesis.</text>
</comment>
<dbReference type="GO" id="GO:0005829">
    <property type="term" value="C:cytosol"/>
    <property type="evidence" value="ECO:0007669"/>
    <property type="project" value="TreeGrafter"/>
</dbReference>
<dbReference type="Proteomes" id="UP001153620">
    <property type="component" value="Chromosome 3"/>
</dbReference>
<evidence type="ECO:0000256" key="8">
    <source>
        <dbReference type="ARBA" id="ARBA00023242"/>
    </source>
</evidence>
<evidence type="ECO:0000256" key="9">
    <source>
        <dbReference type="SAM" id="MobiDB-lite"/>
    </source>
</evidence>
<dbReference type="GO" id="GO:0002098">
    <property type="term" value="P:tRNA wobble uridine modification"/>
    <property type="evidence" value="ECO:0007669"/>
    <property type="project" value="InterPro"/>
</dbReference>
<name>A0A9N9S1Y6_9DIPT</name>
<comment type="subcellular location">
    <subcellularLocation>
        <location evidence="2">Cytoplasm</location>
    </subcellularLocation>
    <subcellularLocation>
        <location evidence="1">Nucleus</location>
    </subcellularLocation>
</comment>
<dbReference type="InterPro" id="IPR019519">
    <property type="entry name" value="Elp5"/>
</dbReference>